<dbReference type="GO" id="GO:0006006">
    <property type="term" value="P:glucose metabolic process"/>
    <property type="evidence" value="ECO:0007669"/>
    <property type="project" value="TreeGrafter"/>
</dbReference>
<comment type="pathway">
    <text evidence="1 5">Carbohydrate metabolism; hexose metabolism.</text>
</comment>
<dbReference type="EMBL" id="AWWV01010444">
    <property type="protein sequence ID" value="OMO79229.1"/>
    <property type="molecule type" value="Genomic_DNA"/>
</dbReference>
<name>A0A1R3I9I5_COCAP</name>
<dbReference type="Gene3D" id="2.70.98.10">
    <property type="match status" value="1"/>
</dbReference>
<keyword evidence="10" id="KW-1185">Reference proteome</keyword>
<evidence type="ECO:0000313" key="10">
    <source>
        <dbReference type="Proteomes" id="UP000188268"/>
    </source>
</evidence>
<dbReference type="UniPathway" id="UPA00242"/>
<keyword evidence="8" id="KW-0732">Signal</keyword>
<evidence type="ECO:0000256" key="5">
    <source>
        <dbReference type="PIRNR" id="PIRNR005096"/>
    </source>
</evidence>
<feature type="binding site" evidence="6">
    <location>
        <position position="270"/>
    </location>
    <ligand>
        <name>beta-D-galactose</name>
        <dbReference type="ChEBI" id="CHEBI:27667"/>
    </ligand>
</feature>
<dbReference type="InterPro" id="IPR014718">
    <property type="entry name" value="GH-type_carb-bd"/>
</dbReference>
<dbReference type="Proteomes" id="UP000188268">
    <property type="component" value="Unassembled WGS sequence"/>
</dbReference>
<feature type="signal peptide" evidence="8">
    <location>
        <begin position="1"/>
        <end position="28"/>
    </location>
</feature>
<evidence type="ECO:0000313" key="9">
    <source>
        <dbReference type="EMBL" id="OMO79229.1"/>
    </source>
</evidence>
<dbReference type="OrthoDB" id="274691at2759"/>
<dbReference type="PANTHER" id="PTHR10091:SF0">
    <property type="entry name" value="GALACTOSE MUTAROTASE"/>
    <property type="match status" value="1"/>
</dbReference>
<dbReference type="CDD" id="cd09019">
    <property type="entry name" value="galactose_mutarotase_like"/>
    <property type="match status" value="1"/>
</dbReference>
<dbReference type="AlphaFoldDB" id="A0A1R3I9I5"/>
<evidence type="ECO:0000256" key="1">
    <source>
        <dbReference type="ARBA" id="ARBA00005028"/>
    </source>
</evidence>
<evidence type="ECO:0000256" key="8">
    <source>
        <dbReference type="SAM" id="SignalP"/>
    </source>
</evidence>
<protein>
    <recommendedName>
        <fullName evidence="5">Aldose 1-epimerase</fullName>
        <ecNumber evidence="5">5.1.3.3</ecNumber>
    </recommendedName>
</protein>
<dbReference type="PANTHER" id="PTHR10091">
    <property type="entry name" value="ALDOSE-1-EPIMERASE"/>
    <property type="match status" value="1"/>
</dbReference>
<feature type="chain" id="PRO_5013136744" description="Aldose 1-epimerase" evidence="8">
    <location>
        <begin position="29"/>
        <end position="368"/>
    </location>
</feature>
<dbReference type="Gramene" id="OMO79229">
    <property type="protein sequence ID" value="OMO79229"/>
    <property type="gene ID" value="CCACVL1_13821"/>
</dbReference>
<dbReference type="GO" id="GO:0033499">
    <property type="term" value="P:galactose catabolic process via UDP-galactose, Leloir pathway"/>
    <property type="evidence" value="ECO:0007669"/>
    <property type="project" value="TreeGrafter"/>
</dbReference>
<proteinExistence type="inferred from homology"/>
<dbReference type="GO" id="GO:0030246">
    <property type="term" value="F:carbohydrate binding"/>
    <property type="evidence" value="ECO:0007669"/>
    <property type="project" value="InterPro"/>
</dbReference>
<dbReference type="PIRSF" id="PIRSF005096">
    <property type="entry name" value="GALM"/>
    <property type="match status" value="1"/>
</dbReference>
<dbReference type="InterPro" id="IPR015443">
    <property type="entry name" value="Aldose_1-epimerase"/>
</dbReference>
<dbReference type="InterPro" id="IPR011013">
    <property type="entry name" value="Gal_mutarotase_sf_dom"/>
</dbReference>
<accession>A0A1R3I9I5</accession>
<gene>
    <name evidence="9" type="ORF">CCACVL1_13821</name>
</gene>
<evidence type="ECO:0000256" key="3">
    <source>
        <dbReference type="ARBA" id="ARBA00023235"/>
    </source>
</evidence>
<dbReference type="InterPro" id="IPR047215">
    <property type="entry name" value="Galactose_mutarotase-like"/>
</dbReference>
<reference evidence="9 10" key="1">
    <citation type="submission" date="2013-09" db="EMBL/GenBank/DDBJ databases">
        <title>Corchorus capsularis genome sequencing.</title>
        <authorList>
            <person name="Alam M."/>
            <person name="Haque M.S."/>
            <person name="Islam M.S."/>
            <person name="Emdad E.M."/>
            <person name="Islam M.M."/>
            <person name="Ahmed B."/>
            <person name="Halim A."/>
            <person name="Hossen Q.M.M."/>
            <person name="Hossain M.Z."/>
            <person name="Ahmed R."/>
            <person name="Khan M.M."/>
            <person name="Islam R."/>
            <person name="Rashid M.M."/>
            <person name="Khan S.A."/>
            <person name="Rahman M.S."/>
            <person name="Alam M."/>
        </authorList>
    </citation>
    <scope>NUCLEOTIDE SEQUENCE [LARGE SCALE GENOMIC DNA]</scope>
    <source>
        <strain evidence="10">cv. CVL-1</strain>
        <tissue evidence="9">Whole seedling</tissue>
    </source>
</reference>
<dbReference type="GO" id="GO:0004034">
    <property type="term" value="F:aldose 1-epimerase activity"/>
    <property type="evidence" value="ECO:0007669"/>
    <property type="project" value="UniProtKB-EC"/>
</dbReference>
<evidence type="ECO:0000256" key="6">
    <source>
        <dbReference type="PIRSR" id="PIRSR005096-2"/>
    </source>
</evidence>
<comment type="catalytic activity">
    <reaction evidence="5">
        <text>alpha-D-glucose = beta-D-glucose</text>
        <dbReference type="Rhea" id="RHEA:10264"/>
        <dbReference type="ChEBI" id="CHEBI:15903"/>
        <dbReference type="ChEBI" id="CHEBI:17925"/>
        <dbReference type="EC" id="5.1.3.3"/>
    </reaction>
</comment>
<dbReference type="OMA" id="NWATYQF"/>
<comment type="caution">
    <text evidence="9">The sequence shown here is derived from an EMBL/GenBank/DDBJ whole genome shotgun (WGS) entry which is preliminary data.</text>
</comment>
<keyword evidence="4 5" id="KW-0119">Carbohydrate metabolism</keyword>
<dbReference type="STRING" id="210143.A0A1R3I9I5"/>
<sequence length="368" mass="40883">MEKLSLLFYTLVVIEFFLVAKQLDLVHGSPEVKMYELYKGALYVTFTNWGASIVSLKIPAGRGGWSNIVLGYDDVKDYMNDPTSFGGVAGRVTNRIGGAKFTLNGTEYKLKANAGENMINGGAKGYANVIWNVAKYKNRGRHPYIQFTYDSYDGEEGFPGGVQVSVKYTLSTEEDKEEEFQLSVVMRAKAINKPTPVNLALHAFWNLNGDDSGDILSEKIVIFASNYTPVDTKLIPTGEIVPVEGTPYDFLNVEHHTIGSRINKLANGYDINYALDGAPNEMKLVAIVRDDNSGRLMQLHSNQPGVQFSTVKDVKRNGEIIYKAHSGLCLQTQGFPDSVNHPNFPSQIIAPGKDYKHYMIFRFSVLKP</sequence>
<comment type="similarity">
    <text evidence="2 5">Belongs to the aldose epimerase family.</text>
</comment>
<dbReference type="SUPFAM" id="SSF74650">
    <property type="entry name" value="Galactose mutarotase-like"/>
    <property type="match status" value="1"/>
</dbReference>
<organism evidence="9 10">
    <name type="scientific">Corchorus capsularis</name>
    <name type="common">Jute</name>
    <dbReference type="NCBI Taxonomy" id="210143"/>
    <lineage>
        <taxon>Eukaryota</taxon>
        <taxon>Viridiplantae</taxon>
        <taxon>Streptophyta</taxon>
        <taxon>Embryophyta</taxon>
        <taxon>Tracheophyta</taxon>
        <taxon>Spermatophyta</taxon>
        <taxon>Magnoliopsida</taxon>
        <taxon>eudicotyledons</taxon>
        <taxon>Gunneridae</taxon>
        <taxon>Pentapetalae</taxon>
        <taxon>rosids</taxon>
        <taxon>malvids</taxon>
        <taxon>Malvales</taxon>
        <taxon>Malvaceae</taxon>
        <taxon>Grewioideae</taxon>
        <taxon>Apeibeae</taxon>
        <taxon>Corchorus</taxon>
    </lineage>
</organism>
<evidence type="ECO:0000256" key="2">
    <source>
        <dbReference type="ARBA" id="ARBA00006206"/>
    </source>
</evidence>
<dbReference type="Pfam" id="PF01263">
    <property type="entry name" value="Aldose_epim"/>
    <property type="match status" value="1"/>
</dbReference>
<evidence type="ECO:0000256" key="7">
    <source>
        <dbReference type="PIRSR" id="PIRSR005096-3"/>
    </source>
</evidence>
<dbReference type="InterPro" id="IPR008183">
    <property type="entry name" value="Aldose_1/G6P_1-epimerase"/>
</dbReference>
<feature type="binding site" evidence="7">
    <location>
        <begin position="94"/>
        <end position="95"/>
    </location>
    <ligand>
        <name>beta-D-galactose</name>
        <dbReference type="ChEBI" id="CHEBI:27667"/>
    </ligand>
</feature>
<dbReference type="EC" id="5.1.3.3" evidence="5"/>
<keyword evidence="3 5" id="KW-0413">Isomerase</keyword>
<evidence type="ECO:0000256" key="4">
    <source>
        <dbReference type="ARBA" id="ARBA00023277"/>
    </source>
</evidence>